<protein>
    <recommendedName>
        <fullName evidence="3">Uncharacterized protein ycf68</fullName>
    </recommendedName>
</protein>
<reference evidence="6" key="1">
    <citation type="submission" date="2021-01" db="EMBL/GenBank/DDBJ databases">
        <authorList>
            <consortium name="Genoscope - CEA"/>
            <person name="William W."/>
        </authorList>
    </citation>
    <scope>NUCLEOTIDE SEQUENCE</scope>
</reference>
<dbReference type="AlphaFoldDB" id="A0A816IX70"/>
<accession>A0A816IX70</accession>
<dbReference type="AntiFam" id="ANF00275">
    <property type="entry name" value="Spurious translation from rRNA (DUF6467)"/>
</dbReference>
<evidence type="ECO:0000256" key="2">
    <source>
        <dbReference type="ARBA" id="ARBA00007638"/>
    </source>
</evidence>
<organism evidence="6">
    <name type="scientific">Brassica napus</name>
    <name type="common">Rape</name>
    <dbReference type="NCBI Taxonomy" id="3708"/>
    <lineage>
        <taxon>Eukaryota</taxon>
        <taxon>Viridiplantae</taxon>
        <taxon>Streptophyta</taxon>
        <taxon>Embryophyta</taxon>
        <taxon>Tracheophyta</taxon>
        <taxon>Spermatophyta</taxon>
        <taxon>Magnoliopsida</taxon>
        <taxon>eudicotyledons</taxon>
        <taxon>Gunneridae</taxon>
        <taxon>Pentapetalae</taxon>
        <taxon>rosids</taxon>
        <taxon>malvids</taxon>
        <taxon>Brassicales</taxon>
        <taxon>Brassicaceae</taxon>
        <taxon>Brassiceae</taxon>
        <taxon>Brassica</taxon>
    </lineage>
</organism>
<comment type="similarity">
    <text evidence="2">Belongs to the ycf68 family.</text>
</comment>
<gene>
    <name evidence="6" type="ORF">DARMORV10_C09P24670.1</name>
</gene>
<evidence type="ECO:0000256" key="4">
    <source>
        <dbReference type="ARBA" id="ARBA00022528"/>
    </source>
</evidence>
<dbReference type="GO" id="GO:0009507">
    <property type="term" value="C:chloroplast"/>
    <property type="evidence" value="ECO:0007669"/>
    <property type="project" value="UniProtKB-SubCell"/>
</dbReference>
<comment type="subcellular location">
    <subcellularLocation>
        <location evidence="1">Plastid</location>
        <location evidence="1">Chloroplast</location>
    </subcellularLocation>
</comment>
<dbReference type="EMBL" id="HG994373">
    <property type="protein sequence ID" value="CAF1728876.1"/>
    <property type="molecule type" value="Genomic_DNA"/>
</dbReference>
<evidence type="ECO:0000256" key="5">
    <source>
        <dbReference type="ARBA" id="ARBA00022640"/>
    </source>
</evidence>
<dbReference type="Proteomes" id="UP001295469">
    <property type="component" value="Chromosome C09"/>
</dbReference>
<sequence>MAQLRQGKEYKKDLTPSCMLHLARGDIAQLVELRSCNWVVAITGWAVRVGEGQSLILKTSIRKSWGGKGGKALRSWFSCSWILSNHKNPELEWDSNSSPFEILRRVALWRAQYDESCKLCSGGSSCLSLASMVESVRGLIGGGLPCGGCQRFESAYLQLVNLADTKLYDSTQFFRFGSSIYYFSFMDVDKIFPFSSTLGWHSLKVKSEVQTRKGLRWIPRHPETRKGVVSDEMLRGVENKRRSGDSRIGEAVECRTLDGESPVAESITSLCSDPSSMGHVESRVNQQGPPCKAKYSWVTDSEVVPVRRGRENAPSQCSSTRRYGAEVTHVILLGKARTTFNKRCRKVKEVGDLMTGEPATEAPVNGSRNYNGPKVVKFHVGPYEASLFPGIDFGLFLRSLGPTGQGTVSGRQFLRGVGLPKGNGGVQRFPQAGRRLSLECKGRRELDCKTRAGTKVGLSDPTVLSGRAVAQRIKVTLGITS</sequence>
<proteinExistence type="inferred from homology"/>
<evidence type="ECO:0000256" key="3">
    <source>
        <dbReference type="ARBA" id="ARBA00021456"/>
    </source>
</evidence>
<keyword evidence="4" id="KW-0150">Chloroplast</keyword>
<name>A0A816IX70_BRANA</name>
<dbReference type="PANTHER" id="PTHR34890">
    <property type="entry name" value="ORF16-LACZ FUSION PROTEIN-RELATED"/>
    <property type="match status" value="1"/>
</dbReference>
<evidence type="ECO:0000313" key="6">
    <source>
        <dbReference type="EMBL" id="CAF1728876.1"/>
    </source>
</evidence>
<keyword evidence="5" id="KW-0934">Plastid</keyword>
<evidence type="ECO:0000256" key="1">
    <source>
        <dbReference type="ARBA" id="ARBA00004229"/>
    </source>
</evidence>
<dbReference type="InterPro" id="IPR022546">
    <property type="entry name" value="Uncharacterised_Ycf68"/>
</dbReference>